<dbReference type="Gene3D" id="6.10.140.2220">
    <property type="match status" value="1"/>
</dbReference>
<dbReference type="Proteomes" id="UP001145021">
    <property type="component" value="Unassembled WGS sequence"/>
</dbReference>
<dbReference type="AlphaFoldDB" id="A0A9W7XMQ6"/>
<gene>
    <name evidence="6" type="ORF">LPJ64_000594</name>
</gene>
<evidence type="ECO:0000256" key="2">
    <source>
        <dbReference type="ARBA" id="ARBA00022771"/>
    </source>
</evidence>
<evidence type="ECO:0000256" key="1">
    <source>
        <dbReference type="ARBA" id="ARBA00022723"/>
    </source>
</evidence>
<sequence>MTITLGYAEPLDEDFHTEPFPSKIGGKPQWLDPRHPLPVDRVRCDECSKAMSLLMQLYAPEDTPETAFHRMLYVFMCRNGACHRGSANRCMRVFRKQMAEENPVYQEERDGEEDVVWVLNEQVQGSPACVVCGLAGTKACSKCHVRRYCSREHQLADWEMGHRAQCSKGLVEPTAAHQKKLQRMVYPELVIVSEEEDEQATAMEQSDDEGSDDEEIKAGDMALVPVTNEKAEDSQVEVDKAFLVFQRRIQSNPDQVLRYARAADSAEEREPLFVSDEGRPVIDDNVPDCERCGAKREFEMQIMPQMLNYLSIDSTDPTSIDWGTLLVYTCANSCDLDSDDDAEYAREVVCRQNFSSQGIGEKFVRAMHGDDSGITRQIESLTI</sequence>
<dbReference type="GO" id="GO:0005737">
    <property type="term" value="C:cytoplasm"/>
    <property type="evidence" value="ECO:0007669"/>
    <property type="project" value="InterPro"/>
</dbReference>
<evidence type="ECO:0000256" key="4">
    <source>
        <dbReference type="PROSITE-ProRule" id="PRU00134"/>
    </source>
</evidence>
<evidence type="ECO:0000313" key="7">
    <source>
        <dbReference type="Proteomes" id="UP001145021"/>
    </source>
</evidence>
<evidence type="ECO:0000256" key="3">
    <source>
        <dbReference type="ARBA" id="ARBA00022833"/>
    </source>
</evidence>
<dbReference type="EMBL" id="JANBOH010000012">
    <property type="protein sequence ID" value="KAJ1648058.1"/>
    <property type="molecule type" value="Genomic_DNA"/>
</dbReference>
<dbReference type="InterPro" id="IPR007320">
    <property type="entry name" value="PDCD2_C"/>
</dbReference>
<keyword evidence="3" id="KW-0862">Zinc</keyword>
<keyword evidence="7" id="KW-1185">Reference proteome</keyword>
<dbReference type="GO" id="GO:0005634">
    <property type="term" value="C:nucleus"/>
    <property type="evidence" value="ECO:0007669"/>
    <property type="project" value="TreeGrafter"/>
</dbReference>
<dbReference type="SUPFAM" id="SSF144232">
    <property type="entry name" value="HIT/MYND zinc finger-like"/>
    <property type="match status" value="1"/>
</dbReference>
<dbReference type="InterPro" id="IPR002893">
    <property type="entry name" value="Znf_MYND"/>
</dbReference>
<comment type="caution">
    <text evidence="6">The sequence shown here is derived from an EMBL/GenBank/DDBJ whole genome shotgun (WGS) entry which is preliminary data.</text>
</comment>
<evidence type="ECO:0000313" key="6">
    <source>
        <dbReference type="EMBL" id="KAJ1648058.1"/>
    </source>
</evidence>
<protein>
    <recommendedName>
        <fullName evidence="5">MYND-type domain-containing protein</fullName>
    </recommendedName>
</protein>
<dbReference type="Pfam" id="PF01753">
    <property type="entry name" value="zf-MYND"/>
    <property type="match status" value="1"/>
</dbReference>
<dbReference type="PANTHER" id="PTHR12298">
    <property type="entry name" value="PCDC2 PROGRAMMED CELL DEATH PROTEIN 2 -RELATED"/>
    <property type="match status" value="1"/>
</dbReference>
<dbReference type="PROSITE" id="PS50865">
    <property type="entry name" value="ZF_MYND_2"/>
    <property type="match status" value="1"/>
</dbReference>
<name>A0A9W7XMQ6_9FUNG</name>
<keyword evidence="1" id="KW-0479">Metal-binding</keyword>
<evidence type="ECO:0000259" key="5">
    <source>
        <dbReference type="PROSITE" id="PS50865"/>
    </source>
</evidence>
<keyword evidence="2 4" id="KW-0863">Zinc-finger</keyword>
<dbReference type="PROSITE" id="PS01360">
    <property type="entry name" value="ZF_MYND_1"/>
    <property type="match status" value="1"/>
</dbReference>
<dbReference type="GO" id="GO:0008270">
    <property type="term" value="F:zinc ion binding"/>
    <property type="evidence" value="ECO:0007669"/>
    <property type="project" value="UniProtKB-KW"/>
</dbReference>
<organism evidence="6 7">
    <name type="scientific">Coemansia asiatica</name>
    <dbReference type="NCBI Taxonomy" id="1052880"/>
    <lineage>
        <taxon>Eukaryota</taxon>
        <taxon>Fungi</taxon>
        <taxon>Fungi incertae sedis</taxon>
        <taxon>Zoopagomycota</taxon>
        <taxon>Kickxellomycotina</taxon>
        <taxon>Kickxellomycetes</taxon>
        <taxon>Kickxellales</taxon>
        <taxon>Kickxellaceae</taxon>
        <taxon>Coemansia</taxon>
    </lineage>
</organism>
<reference evidence="6" key="1">
    <citation type="submission" date="2022-07" db="EMBL/GenBank/DDBJ databases">
        <title>Phylogenomic reconstructions and comparative analyses of Kickxellomycotina fungi.</title>
        <authorList>
            <person name="Reynolds N.K."/>
            <person name="Stajich J.E."/>
            <person name="Barry K."/>
            <person name="Grigoriev I.V."/>
            <person name="Crous P."/>
            <person name="Smith M.E."/>
        </authorList>
    </citation>
    <scope>NUCLEOTIDE SEQUENCE</scope>
    <source>
        <strain evidence="6">NBRC 105413</strain>
    </source>
</reference>
<dbReference type="PANTHER" id="PTHR12298:SF4">
    <property type="entry name" value="PROGRAMMED CELL DEATH PROTEIN 2"/>
    <property type="match status" value="1"/>
</dbReference>
<proteinExistence type="predicted"/>
<feature type="domain" description="MYND-type" evidence="5">
    <location>
        <begin position="129"/>
        <end position="166"/>
    </location>
</feature>
<accession>A0A9W7XMQ6</accession>
<dbReference type="Pfam" id="PF04194">
    <property type="entry name" value="PDCD2_C"/>
    <property type="match status" value="1"/>
</dbReference>